<protein>
    <submittedName>
        <fullName evidence="4">Uncharacterized protein</fullName>
    </submittedName>
</protein>
<dbReference type="Pfam" id="PF12796">
    <property type="entry name" value="Ank_2"/>
    <property type="match status" value="3"/>
</dbReference>
<dbReference type="Pfam" id="PF13637">
    <property type="entry name" value="Ank_4"/>
    <property type="match status" value="1"/>
</dbReference>
<keyword evidence="2 3" id="KW-0040">ANK repeat</keyword>
<keyword evidence="5" id="KW-1185">Reference proteome</keyword>
<comment type="caution">
    <text evidence="4">The sequence shown here is derived from an EMBL/GenBank/DDBJ whole genome shotgun (WGS) entry which is preliminary data.</text>
</comment>
<evidence type="ECO:0000256" key="3">
    <source>
        <dbReference type="PROSITE-ProRule" id="PRU00023"/>
    </source>
</evidence>
<dbReference type="PANTHER" id="PTHR24166">
    <property type="entry name" value="ROLLING PEBBLES, ISOFORM B"/>
    <property type="match status" value="1"/>
</dbReference>
<reference evidence="4 5" key="1">
    <citation type="submission" date="2024-01" db="EMBL/GenBank/DDBJ databases">
        <title>A draft genome for the cacao thread blight pathogen Marasmiellus scandens.</title>
        <authorList>
            <person name="Baruah I.K."/>
            <person name="Leung J."/>
            <person name="Bukari Y."/>
            <person name="Amoako-Attah I."/>
            <person name="Meinhardt L.W."/>
            <person name="Bailey B.A."/>
            <person name="Cohen S.P."/>
        </authorList>
    </citation>
    <scope>NUCLEOTIDE SEQUENCE [LARGE SCALE GENOMIC DNA]</scope>
    <source>
        <strain evidence="4 5">GH-19</strain>
    </source>
</reference>
<dbReference type="Proteomes" id="UP001498398">
    <property type="component" value="Unassembled WGS sequence"/>
</dbReference>
<evidence type="ECO:0000256" key="1">
    <source>
        <dbReference type="ARBA" id="ARBA00022737"/>
    </source>
</evidence>
<feature type="repeat" description="ANK" evidence="3">
    <location>
        <begin position="96"/>
        <end position="123"/>
    </location>
</feature>
<keyword evidence="1" id="KW-0677">Repeat</keyword>
<feature type="repeat" description="ANK" evidence="3">
    <location>
        <begin position="63"/>
        <end position="95"/>
    </location>
</feature>
<evidence type="ECO:0000313" key="4">
    <source>
        <dbReference type="EMBL" id="KAK7453250.1"/>
    </source>
</evidence>
<name>A0ABR1J7U9_9AGAR</name>
<dbReference type="Gene3D" id="1.25.40.20">
    <property type="entry name" value="Ankyrin repeat-containing domain"/>
    <property type="match status" value="4"/>
</dbReference>
<dbReference type="PROSITE" id="PS50297">
    <property type="entry name" value="ANK_REP_REGION"/>
    <property type="match status" value="5"/>
</dbReference>
<feature type="repeat" description="ANK" evidence="3">
    <location>
        <begin position="372"/>
        <end position="404"/>
    </location>
</feature>
<dbReference type="SUPFAM" id="SSF48403">
    <property type="entry name" value="Ankyrin repeat"/>
    <property type="match status" value="2"/>
</dbReference>
<dbReference type="PROSITE" id="PS50088">
    <property type="entry name" value="ANK_REPEAT"/>
    <property type="match status" value="6"/>
</dbReference>
<proteinExistence type="predicted"/>
<feature type="repeat" description="ANK" evidence="3">
    <location>
        <begin position="277"/>
        <end position="309"/>
    </location>
</feature>
<dbReference type="EMBL" id="JBANRG010000027">
    <property type="protein sequence ID" value="KAK7453250.1"/>
    <property type="molecule type" value="Genomic_DNA"/>
</dbReference>
<dbReference type="SMART" id="SM00248">
    <property type="entry name" value="ANK"/>
    <property type="match status" value="10"/>
</dbReference>
<accession>A0ABR1J7U9</accession>
<evidence type="ECO:0000313" key="5">
    <source>
        <dbReference type="Proteomes" id="UP001498398"/>
    </source>
</evidence>
<dbReference type="PRINTS" id="PR01415">
    <property type="entry name" value="ANKYRIN"/>
</dbReference>
<dbReference type="PANTHER" id="PTHR24166:SF48">
    <property type="entry name" value="PROTEIN VAPYRIN"/>
    <property type="match status" value="1"/>
</dbReference>
<dbReference type="InterPro" id="IPR050889">
    <property type="entry name" value="Dendritic_Spine_Reg/Scaffold"/>
</dbReference>
<evidence type="ECO:0000256" key="2">
    <source>
        <dbReference type="ARBA" id="ARBA00023043"/>
    </source>
</evidence>
<feature type="repeat" description="ANK" evidence="3">
    <location>
        <begin position="345"/>
        <end position="372"/>
    </location>
</feature>
<sequence>MFNAAGEGFPHIVNFLIRETWQGRLAQSTAYENYLHAAVEGRHLDIIIFLVANGADYTATFSNKRTLLHIAAENNDLDFIKTLLNKGINIDVQDYFGSTALYYASREGGLETVKFLVNNGARIRGGYGIDTAVHAAARGGYLDIIEFLFENENNDLDLIQILLNKGINNDVEDSYGGTALYYVARDGNLEAVKLLTNNCSKVGGRFRVEKAVHAAARGGHLDVIKFLAWTGANCSSILSLQGFKSMTPLHNAAENGHVDVIKFLLEMGTDVNVQDQDNQTPIQYAASSGKLDAVKVLVQEKAAVVDITDGWDGTAFNKTVVEQGHLDILKWLFEAGLVTNIDKLLDLAIVKNHLDIAKFLIENGADINALQFGRTPLHVAACNENLAVVKFLVDNGANVNAKTTNGRTVLCMARGWEIFKILTDHGAQER</sequence>
<dbReference type="InterPro" id="IPR002110">
    <property type="entry name" value="Ankyrin_rpt"/>
</dbReference>
<dbReference type="InterPro" id="IPR036770">
    <property type="entry name" value="Ankyrin_rpt-contain_sf"/>
</dbReference>
<organism evidence="4 5">
    <name type="scientific">Marasmiellus scandens</name>
    <dbReference type="NCBI Taxonomy" id="2682957"/>
    <lineage>
        <taxon>Eukaryota</taxon>
        <taxon>Fungi</taxon>
        <taxon>Dikarya</taxon>
        <taxon>Basidiomycota</taxon>
        <taxon>Agaricomycotina</taxon>
        <taxon>Agaricomycetes</taxon>
        <taxon>Agaricomycetidae</taxon>
        <taxon>Agaricales</taxon>
        <taxon>Marasmiineae</taxon>
        <taxon>Omphalotaceae</taxon>
        <taxon>Marasmiellus</taxon>
    </lineage>
</organism>
<gene>
    <name evidence="4" type="ORF">VKT23_011926</name>
</gene>
<feature type="repeat" description="ANK" evidence="3">
    <location>
        <begin position="244"/>
        <end position="276"/>
    </location>
</feature>